<reference evidence="2 3" key="1">
    <citation type="journal article" date="2019" name="J. Hered.">
        <title>An Improved Genome Assembly for Drosophila navojoa, the Basal Species in the mojavensis Cluster.</title>
        <authorList>
            <person name="Vanderlinde T."/>
            <person name="Dupim E.G."/>
            <person name="Nazario-Yepiz N.O."/>
            <person name="Carvalho A.B."/>
        </authorList>
    </citation>
    <scope>NUCLEOTIDE SEQUENCE [LARGE SCALE GENOMIC DNA]</scope>
    <source>
        <strain evidence="2">Navoj_Jal97</strain>
        <tissue evidence="2">Whole organism</tissue>
    </source>
</reference>
<gene>
    <name evidence="2" type="ORF">AWZ03_008195</name>
</gene>
<sequence length="88" mass="10395">MSTYTSAVPTCFGGRCEEEEQQQRKQRDSRKGLIDRKREQENAETTHARSQYLRTKKHNIYISWEYSKNDVKSSEGSFGLTTRLKQEF</sequence>
<dbReference type="AlphaFoldDB" id="A0A484B9T3"/>
<feature type="compositionally biased region" description="Basic and acidic residues" evidence="1">
    <location>
        <begin position="21"/>
        <end position="47"/>
    </location>
</feature>
<accession>A0A484B9T3</accession>
<feature type="region of interest" description="Disordered" evidence="1">
    <location>
        <begin position="16"/>
        <end position="49"/>
    </location>
</feature>
<protein>
    <submittedName>
        <fullName evidence="2">Uncharacterized protein</fullName>
    </submittedName>
</protein>
<name>A0A484B9T3_DRONA</name>
<comment type="caution">
    <text evidence="2">The sequence shown here is derived from an EMBL/GenBank/DDBJ whole genome shotgun (WGS) entry which is preliminary data.</text>
</comment>
<evidence type="ECO:0000313" key="2">
    <source>
        <dbReference type="EMBL" id="TDG45429.1"/>
    </source>
</evidence>
<evidence type="ECO:0000313" key="3">
    <source>
        <dbReference type="Proteomes" id="UP000295192"/>
    </source>
</evidence>
<organism evidence="2 3">
    <name type="scientific">Drosophila navojoa</name>
    <name type="common">Fruit fly</name>
    <dbReference type="NCBI Taxonomy" id="7232"/>
    <lineage>
        <taxon>Eukaryota</taxon>
        <taxon>Metazoa</taxon>
        <taxon>Ecdysozoa</taxon>
        <taxon>Arthropoda</taxon>
        <taxon>Hexapoda</taxon>
        <taxon>Insecta</taxon>
        <taxon>Pterygota</taxon>
        <taxon>Neoptera</taxon>
        <taxon>Endopterygota</taxon>
        <taxon>Diptera</taxon>
        <taxon>Brachycera</taxon>
        <taxon>Muscomorpha</taxon>
        <taxon>Ephydroidea</taxon>
        <taxon>Drosophilidae</taxon>
        <taxon>Drosophila</taxon>
    </lineage>
</organism>
<evidence type="ECO:0000256" key="1">
    <source>
        <dbReference type="SAM" id="MobiDB-lite"/>
    </source>
</evidence>
<dbReference type="Proteomes" id="UP000295192">
    <property type="component" value="Unassembled WGS sequence"/>
</dbReference>
<keyword evidence="3" id="KW-1185">Reference proteome</keyword>
<proteinExistence type="predicted"/>
<dbReference type="EMBL" id="LSRL02000078">
    <property type="protein sequence ID" value="TDG45429.1"/>
    <property type="molecule type" value="Genomic_DNA"/>
</dbReference>